<accession>A0A2S4KX89</accession>
<protein>
    <submittedName>
        <fullName evidence="3">Cutinase transcription factor 1 alpha</fullName>
    </submittedName>
</protein>
<organism evidence="3 4">
    <name type="scientific">Tolypocladium paradoxum</name>
    <dbReference type="NCBI Taxonomy" id="94208"/>
    <lineage>
        <taxon>Eukaryota</taxon>
        <taxon>Fungi</taxon>
        <taxon>Dikarya</taxon>
        <taxon>Ascomycota</taxon>
        <taxon>Pezizomycotina</taxon>
        <taxon>Sordariomycetes</taxon>
        <taxon>Hypocreomycetidae</taxon>
        <taxon>Hypocreales</taxon>
        <taxon>Ophiocordycipitaceae</taxon>
        <taxon>Tolypocladium</taxon>
    </lineage>
</organism>
<keyword evidence="2" id="KW-0812">Transmembrane</keyword>
<evidence type="ECO:0000313" key="3">
    <source>
        <dbReference type="EMBL" id="POR34781.1"/>
    </source>
</evidence>
<keyword evidence="2" id="KW-0472">Membrane</keyword>
<name>A0A2S4KX89_9HYPO</name>
<sequence length="120" mass="13135">MLRPTASPVRAQLRRPLLVPAAALPSCSVGCLSRAPSSRFSTQSRLLGSQKKAPPKAETKESAAESPSFETSFASLGLSRNMKIFLVVVVSIFGTMETWFYCKAAWIWWKGGETQAAEKR</sequence>
<comment type="caution">
    <text evidence="3">The sequence shown here is derived from an EMBL/GenBank/DDBJ whole genome shotgun (WGS) entry which is preliminary data.</text>
</comment>
<feature type="transmembrane region" description="Helical" evidence="2">
    <location>
        <begin position="84"/>
        <end position="102"/>
    </location>
</feature>
<evidence type="ECO:0000256" key="1">
    <source>
        <dbReference type="SAM" id="MobiDB-lite"/>
    </source>
</evidence>
<feature type="compositionally biased region" description="Polar residues" evidence="1">
    <location>
        <begin position="35"/>
        <end position="47"/>
    </location>
</feature>
<dbReference type="EMBL" id="PKSG01000489">
    <property type="protein sequence ID" value="POR34781.1"/>
    <property type="molecule type" value="Genomic_DNA"/>
</dbReference>
<evidence type="ECO:0000313" key="4">
    <source>
        <dbReference type="Proteomes" id="UP000237481"/>
    </source>
</evidence>
<keyword evidence="4" id="KW-1185">Reference proteome</keyword>
<feature type="region of interest" description="Disordered" evidence="1">
    <location>
        <begin position="34"/>
        <end position="68"/>
    </location>
</feature>
<dbReference type="Proteomes" id="UP000237481">
    <property type="component" value="Unassembled WGS sequence"/>
</dbReference>
<dbReference type="AlphaFoldDB" id="A0A2S4KX89"/>
<keyword evidence="2" id="KW-1133">Transmembrane helix</keyword>
<proteinExistence type="predicted"/>
<dbReference type="OrthoDB" id="5231661at2759"/>
<gene>
    <name evidence="3" type="ORF">TPAR_05025</name>
</gene>
<reference evidence="3 4" key="1">
    <citation type="submission" date="2018-01" db="EMBL/GenBank/DDBJ databases">
        <title>Harnessing the power of phylogenomics to disentangle the directionality and signatures of interkingdom host jumping in the parasitic fungal genus Tolypocladium.</title>
        <authorList>
            <person name="Quandt C.A."/>
            <person name="Patterson W."/>
            <person name="Spatafora J.W."/>
        </authorList>
    </citation>
    <scope>NUCLEOTIDE SEQUENCE [LARGE SCALE GENOMIC DNA]</scope>
    <source>
        <strain evidence="3 4">NRBC 100945</strain>
    </source>
</reference>
<evidence type="ECO:0000256" key="2">
    <source>
        <dbReference type="SAM" id="Phobius"/>
    </source>
</evidence>